<dbReference type="InterPro" id="IPR011990">
    <property type="entry name" value="TPR-like_helical_dom_sf"/>
</dbReference>
<dbReference type="InterPro" id="IPR051677">
    <property type="entry name" value="AfsR-DnrI-RedD_regulator"/>
</dbReference>
<dbReference type="EMBL" id="BAABLO010000005">
    <property type="protein sequence ID" value="GAA4722467.1"/>
    <property type="molecule type" value="Genomic_DNA"/>
</dbReference>
<feature type="DNA-binding region" description="OmpR/PhoB-type" evidence="5">
    <location>
        <begin position="1"/>
        <end position="95"/>
    </location>
</feature>
<comment type="similarity">
    <text evidence="1">Belongs to the AfsR/DnrI/RedD regulatory family.</text>
</comment>
<dbReference type="Gene3D" id="3.40.50.300">
    <property type="entry name" value="P-loop containing nucleotide triphosphate hydrolases"/>
    <property type="match status" value="1"/>
</dbReference>
<dbReference type="SUPFAM" id="SSF48452">
    <property type="entry name" value="TPR-like"/>
    <property type="match status" value="1"/>
</dbReference>
<protein>
    <submittedName>
        <fullName evidence="8">BTAD domain-containing putative transcriptional regulator</fullName>
    </submittedName>
</protein>
<evidence type="ECO:0000256" key="1">
    <source>
        <dbReference type="ARBA" id="ARBA00005820"/>
    </source>
</evidence>
<evidence type="ECO:0000313" key="8">
    <source>
        <dbReference type="EMBL" id="GAA4722467.1"/>
    </source>
</evidence>
<dbReference type="Pfam" id="PF03704">
    <property type="entry name" value="BTAD"/>
    <property type="match status" value="1"/>
</dbReference>
<dbReference type="Proteomes" id="UP001500556">
    <property type="component" value="Unassembled WGS sequence"/>
</dbReference>
<organism evidence="8 9">
    <name type="scientific">Pedococcus ginsenosidimutans</name>
    <dbReference type="NCBI Taxonomy" id="490570"/>
    <lineage>
        <taxon>Bacteria</taxon>
        <taxon>Bacillati</taxon>
        <taxon>Actinomycetota</taxon>
        <taxon>Actinomycetes</taxon>
        <taxon>Micrococcales</taxon>
        <taxon>Intrasporangiaceae</taxon>
        <taxon>Pedococcus</taxon>
    </lineage>
</organism>
<dbReference type="Pfam" id="PF00486">
    <property type="entry name" value="Trans_reg_C"/>
    <property type="match status" value="1"/>
</dbReference>
<accession>A0ABP8Y839</accession>
<evidence type="ECO:0000259" key="7">
    <source>
        <dbReference type="PROSITE" id="PS51755"/>
    </source>
</evidence>
<dbReference type="SUPFAM" id="SSF52540">
    <property type="entry name" value="P-loop containing nucleoside triphosphate hydrolases"/>
    <property type="match status" value="1"/>
</dbReference>
<dbReference type="Gene3D" id="1.10.10.10">
    <property type="entry name" value="Winged helix-like DNA-binding domain superfamily/Winged helix DNA-binding domain"/>
    <property type="match status" value="1"/>
</dbReference>
<dbReference type="Gene3D" id="1.25.40.10">
    <property type="entry name" value="Tetratricopeptide repeat domain"/>
    <property type="match status" value="1"/>
</dbReference>
<keyword evidence="2" id="KW-0805">Transcription regulation</keyword>
<keyword evidence="3 5" id="KW-0238">DNA-binding</keyword>
<dbReference type="SMART" id="SM00862">
    <property type="entry name" value="Trans_reg_C"/>
    <property type="match status" value="1"/>
</dbReference>
<dbReference type="InterPro" id="IPR036388">
    <property type="entry name" value="WH-like_DNA-bd_sf"/>
</dbReference>
<evidence type="ECO:0000256" key="5">
    <source>
        <dbReference type="PROSITE-ProRule" id="PRU01091"/>
    </source>
</evidence>
<dbReference type="CDD" id="cd15831">
    <property type="entry name" value="BTAD"/>
    <property type="match status" value="1"/>
</dbReference>
<dbReference type="PANTHER" id="PTHR35807:SF1">
    <property type="entry name" value="TRANSCRIPTIONAL REGULATOR REDD"/>
    <property type="match status" value="1"/>
</dbReference>
<feature type="region of interest" description="Disordered" evidence="6">
    <location>
        <begin position="260"/>
        <end position="289"/>
    </location>
</feature>
<sequence length="1119" mass="120542">MGVLGTAEAQLGGVPVDLGTRKQRALIAALAMNHGRPVSVDALVDLLWPAGAPPGVNGTLQAYVAGLRRALEPQRAARAPSTVLVTVAPGYALRVGEDDVDAHRFDSVVSRAHRRLGHVERVQDGRGLTAEELAEVASELEEALGLWRGEPYAELEDAPSAVAERARLQELRLVALEDRAVTALELGHHGTVAGELEALTTAHPLRERLWALRALALTRSGRQADALDALRQVREVLANELGLEPGADLRDLQGAVLRQDPGLEWRPPNGAPPPPPAPPAHGPGTGRSSVRLGQIESVVPSLPPWPMVGREVQLAAVVEQLDQAEAGSPSFVALVGEPGIGKSRMAAELASRAGERGAAVLLGRCSQDDGAPPLWPWLQVLRGLGRDLPELPDDGSAPFRVWEQIVADVVEVARGRAVVVVLDDLHWADVASLRVLRLLVETAGDARMLVLCTWRNRPEPTGALSDVAEALARRHALRVDLHGLAPQDASRVVETVAGSVPTAAQAVELAHRTDGNPFFLVEYARLARDGGGLAVLEGEAHPPAAVHDVLVRRLQRLPDESLTALRWAAVLGRQFDLPTLAEVSGLAEDDLLDRLDPALDAGLLREDGIELYLFGHALVRDTIYSSLSATRRARAHARVAGALQGRPGRETELARHWLAAGPAHAARGWLAAVSAAAVARRLHAYDEAAELLVSALDTLPDDPDGTPRERFDLLCDLADARRWGGDWAGLVEAVEEAIAVAEQIGDIELVGRAATMTAVGALWQSGPHGTVNQVVVSALRQVLESLPEHDSPLRCRVMLSLALETYYGSGHDERTALVEEGLLMADRIGDPALQLDGYQLAFVALWCPRTAPQRLRYVTEAMLLAHRLGDDRAYVVTTTLRAVVSGELGLPAEMWEHAAVARDGAERQRLPYGIIVLDSLELPWLAMAGRFDECEERLANIRLLDQRMSLHQTDDATLGAMMALRVWQGRASEMADGLMAAEAQSPLPLSAVVAMFLLRSGRRDLAQEYVACHPIDLGHDDWFAMLTWCSAAEVSLELDDRDLGVRCYERLAPFEGFSCCAGSGVALGPVDAFLALAAAAGGEKDVAARHADRALELCEDWQVPLAAQWLRDQRDRFGF</sequence>
<gene>
    <name evidence="8" type="ORF">GCM10025782_20520</name>
</gene>
<dbReference type="InterPro" id="IPR016032">
    <property type="entry name" value="Sig_transdc_resp-reg_C-effctor"/>
</dbReference>
<dbReference type="InterPro" id="IPR041664">
    <property type="entry name" value="AAA_16"/>
</dbReference>
<proteinExistence type="inferred from homology"/>
<evidence type="ECO:0000313" key="9">
    <source>
        <dbReference type="Proteomes" id="UP001500556"/>
    </source>
</evidence>
<name>A0ABP8Y839_9MICO</name>
<dbReference type="InterPro" id="IPR001867">
    <property type="entry name" value="OmpR/PhoB-type_DNA-bd"/>
</dbReference>
<dbReference type="InterPro" id="IPR005158">
    <property type="entry name" value="BTAD"/>
</dbReference>
<dbReference type="PROSITE" id="PS51755">
    <property type="entry name" value="OMPR_PHOB"/>
    <property type="match status" value="1"/>
</dbReference>
<keyword evidence="9" id="KW-1185">Reference proteome</keyword>
<evidence type="ECO:0000256" key="2">
    <source>
        <dbReference type="ARBA" id="ARBA00023015"/>
    </source>
</evidence>
<evidence type="ECO:0000256" key="6">
    <source>
        <dbReference type="SAM" id="MobiDB-lite"/>
    </source>
</evidence>
<keyword evidence="4" id="KW-0804">Transcription</keyword>
<feature type="compositionally biased region" description="Pro residues" evidence="6">
    <location>
        <begin position="269"/>
        <end position="281"/>
    </location>
</feature>
<dbReference type="SUPFAM" id="SSF46894">
    <property type="entry name" value="C-terminal effector domain of the bipartite response regulators"/>
    <property type="match status" value="1"/>
</dbReference>
<evidence type="ECO:0000256" key="4">
    <source>
        <dbReference type="ARBA" id="ARBA00023163"/>
    </source>
</evidence>
<reference evidence="9" key="1">
    <citation type="journal article" date="2019" name="Int. J. Syst. Evol. Microbiol.">
        <title>The Global Catalogue of Microorganisms (GCM) 10K type strain sequencing project: providing services to taxonomists for standard genome sequencing and annotation.</title>
        <authorList>
            <consortium name="The Broad Institute Genomics Platform"/>
            <consortium name="The Broad Institute Genome Sequencing Center for Infectious Disease"/>
            <person name="Wu L."/>
            <person name="Ma J."/>
        </authorList>
    </citation>
    <scope>NUCLEOTIDE SEQUENCE [LARGE SCALE GENOMIC DNA]</scope>
    <source>
        <strain evidence="9">JCM 18961</strain>
    </source>
</reference>
<dbReference type="SMART" id="SM01043">
    <property type="entry name" value="BTAD"/>
    <property type="match status" value="1"/>
</dbReference>
<dbReference type="InterPro" id="IPR027417">
    <property type="entry name" value="P-loop_NTPase"/>
</dbReference>
<dbReference type="Pfam" id="PF13191">
    <property type="entry name" value="AAA_16"/>
    <property type="match status" value="1"/>
</dbReference>
<comment type="caution">
    <text evidence="8">The sequence shown here is derived from an EMBL/GenBank/DDBJ whole genome shotgun (WGS) entry which is preliminary data.</text>
</comment>
<dbReference type="PANTHER" id="PTHR35807">
    <property type="entry name" value="TRANSCRIPTIONAL REGULATOR REDD-RELATED"/>
    <property type="match status" value="1"/>
</dbReference>
<feature type="domain" description="OmpR/PhoB-type" evidence="7">
    <location>
        <begin position="1"/>
        <end position="95"/>
    </location>
</feature>
<evidence type="ECO:0000256" key="3">
    <source>
        <dbReference type="ARBA" id="ARBA00023125"/>
    </source>
</evidence>